<dbReference type="InterPro" id="IPR039421">
    <property type="entry name" value="Type_1_exporter"/>
</dbReference>
<dbReference type="PROSITE" id="PS00211">
    <property type="entry name" value="ABC_TRANSPORTER_1"/>
    <property type="match status" value="1"/>
</dbReference>
<dbReference type="RefSeq" id="XP_007785466.1">
    <property type="nucleotide sequence ID" value="XM_007787276.1"/>
</dbReference>
<feature type="transmembrane region" description="Helical" evidence="8">
    <location>
        <begin position="90"/>
        <end position="114"/>
    </location>
</feature>
<dbReference type="InterPro" id="IPR027417">
    <property type="entry name" value="P-loop_NTPase"/>
</dbReference>
<dbReference type="SUPFAM" id="SSF52540">
    <property type="entry name" value="P-loop containing nucleoside triphosphate hydrolases"/>
    <property type="match status" value="2"/>
</dbReference>
<keyword evidence="6 8" id="KW-0472">Membrane</keyword>
<feature type="transmembrane region" description="Helical" evidence="8">
    <location>
        <begin position="193"/>
        <end position="213"/>
    </location>
</feature>
<dbReference type="HOGENOM" id="CLU_000604_17_2_1"/>
<proteinExistence type="predicted"/>
<feature type="transmembrane region" description="Helical" evidence="8">
    <location>
        <begin position="948"/>
        <end position="971"/>
    </location>
</feature>
<dbReference type="GO" id="GO:0005524">
    <property type="term" value="F:ATP binding"/>
    <property type="evidence" value="ECO:0007669"/>
    <property type="project" value="UniProtKB-KW"/>
</dbReference>
<evidence type="ECO:0000256" key="2">
    <source>
        <dbReference type="ARBA" id="ARBA00022692"/>
    </source>
</evidence>
<dbReference type="OrthoDB" id="6500128at2759"/>
<comment type="subcellular location">
    <subcellularLocation>
        <location evidence="1">Membrane</location>
        <topology evidence="1">Multi-pass membrane protein</topology>
    </subcellularLocation>
</comment>
<feature type="domain" description="ABC transporter" evidence="9">
    <location>
        <begin position="371"/>
        <end position="610"/>
    </location>
</feature>
<feature type="transmembrane region" description="Helical" evidence="8">
    <location>
        <begin position="1089"/>
        <end position="1111"/>
    </location>
</feature>
<sequence>MGKDLDEEEEQLTAQPAKTGTTKSEWKSLFNFSSHQHVPILIVALILSTAAGITGPALALFFGKIFDAFSAYGSGAVDGDALMQKVSKDAIALCVLGCTVWLVKGGYFALWMVFGEMQAKNARDLLFQNLLEKDFEWYEMRTSGIGALLPRLQTQIRELQIGTAQPLGFSVEFIVQAFASLGLALYTSWKLTLVILAALPVAAVIMSFINSMMQPSILAQEVELSLASKFANSALSAIDTVKCFNGQAHELEQYRSVVMAAAKHYMKQALSNSLQIGFVRFVTTAMFVQGFWYGGHLVRTGKASAGDVLTTFWACLMATKAIEDILPHMIVLEKGRAAGAAMKTILEQMSRGLKVDCRTNQSTPKFCEGDLVVRDVSFAYPSRPDNLVLNESTFFFPAGETTFVVGKSGSGKSTLGNLLMRFYEPTAGKVFVDGTSIGELEINWLRNNITLVQQQSILFNETIFKNISFGQRDHYRVTKEQVEVCVDLAALQSTINEMPHGLDTEVGSGGNALSGGQKQRIAVARARLRDTPILVLDESTSALDYISRKAVMEAIREWRRGKTTIIITHDISQIKQEDFVYVLENGRIIEEGYRHALPSLEKVASDTLTTPTIASSGHFDFGFQARPSLVPQHTRYSNIAVDTRRSMMRRDSIEMQLDSIAESSRNPRPPSMGTAGVHARPVARKRSSAGNVLDAIRGRPVLPATPRTSAYLLTSNPLEIGQLHSANPRTLNLHRALSRSGRPMSMHQAMTMNSIYGDSMLPTNHSNLKRAPTFQTNRRVSARASLTPWSNWKPSEVGADGTLRTQPVSSIRSILQTVWPTLSRPKRVQFILGFTSALVHAAGPPVFSYIFSQLLGTFFITEGQARKSLIYSMAILGIAVVDALSDGSMHYLLEGCGQVWVDRLRLQAFERILDQPKAWFDMQENSLSSLTSCLDRNVEEMRNLVGRFAPFIVVVAAMMTIATVWSLVVCWKLTLVGIAAAPSLYFVTKGFDAVSSKWENLTNEAGNEAGAIFVETFTDIRTVRALTLESYFHKKYNKATSQALIVGIKRAAYSGFCFGASDSAINFVTALVFWYGAKVVQEGDFSVKSILTVFSMLLFSTANATAVIAFIPQISSSTDTATRLLRLSNLPLHKSHEHSGTIKLNTADPDIVSGPIKFINLTFAYPMMKPSRGPSAPALSNLNLTISSGTSTAVVGASGSGKSTIASLLLGLYPPTPNPTSRPNSTFSPPPPPNLLISGHNITTLHMATLRTHISIVPQTPTIFPASVRQNISYGLPLLSPLTTTCSIHTAATRAGIHDFILSLPRGYETLIGEGGLCVSGGQAQRIVIARALVRRPRVLVLDEATSALDGESADVIRHTVVDLIAESRREVRTGAGDGGKGGGGAGMTVLIITHSKEMMACAENVVVLEKGTVVEEGRYRDLIRREGGRLWSMLRSHGYDDGGIA</sequence>
<dbReference type="GeneID" id="19241391"/>
<dbReference type="SUPFAM" id="SSF90123">
    <property type="entry name" value="ABC transporter transmembrane region"/>
    <property type="match status" value="2"/>
</dbReference>
<evidence type="ECO:0000256" key="6">
    <source>
        <dbReference type="ARBA" id="ARBA00023136"/>
    </source>
</evidence>
<evidence type="ECO:0000256" key="7">
    <source>
        <dbReference type="SAM" id="MobiDB-lite"/>
    </source>
</evidence>
<evidence type="ECO:0000259" key="10">
    <source>
        <dbReference type="PROSITE" id="PS50929"/>
    </source>
</evidence>
<keyword evidence="12" id="KW-1185">Reference proteome</keyword>
<evidence type="ECO:0008006" key="13">
    <source>
        <dbReference type="Google" id="ProtNLM"/>
    </source>
</evidence>
<dbReference type="PROSITE" id="PS50929">
    <property type="entry name" value="ABC_TM1F"/>
    <property type="match status" value="2"/>
</dbReference>
<dbReference type="InterPro" id="IPR011527">
    <property type="entry name" value="ABC1_TM_dom"/>
</dbReference>
<evidence type="ECO:0000256" key="8">
    <source>
        <dbReference type="SAM" id="Phobius"/>
    </source>
</evidence>
<dbReference type="GO" id="GO:0005743">
    <property type="term" value="C:mitochondrial inner membrane"/>
    <property type="evidence" value="ECO:0007669"/>
    <property type="project" value="TreeGrafter"/>
</dbReference>
<dbReference type="OMA" id="TFWACLT"/>
<dbReference type="PANTHER" id="PTHR43394">
    <property type="entry name" value="ATP-DEPENDENT PERMEASE MDL1, MITOCHONDRIAL"/>
    <property type="match status" value="1"/>
</dbReference>
<feature type="region of interest" description="Disordered" evidence="7">
    <location>
        <begin position="660"/>
        <end position="688"/>
    </location>
</feature>
<keyword evidence="4" id="KW-0067">ATP-binding</keyword>
<keyword evidence="3" id="KW-0547">Nucleotide-binding</keyword>
<feature type="transmembrane region" description="Helical" evidence="8">
    <location>
        <begin position="1051"/>
        <end position="1077"/>
    </location>
</feature>
<evidence type="ECO:0000256" key="3">
    <source>
        <dbReference type="ARBA" id="ARBA00022741"/>
    </source>
</evidence>
<dbReference type="Pfam" id="PF00664">
    <property type="entry name" value="ABC_membrane"/>
    <property type="match status" value="2"/>
</dbReference>
<dbReference type="CDD" id="cd18578">
    <property type="entry name" value="ABC_6TM_Pgp_ABCB1_D2_like"/>
    <property type="match status" value="1"/>
</dbReference>
<reference evidence="12" key="1">
    <citation type="journal article" date="2014" name="BMC Genomics">
        <title>Genome characteristics reveal the impact of lichenization on lichen-forming fungus Endocarpon pusillum Hedwig (Verrucariales, Ascomycota).</title>
        <authorList>
            <person name="Wang Y.-Y."/>
            <person name="Liu B."/>
            <person name="Zhang X.-Y."/>
            <person name="Zhou Q.-M."/>
            <person name="Zhang T."/>
            <person name="Li H."/>
            <person name="Yu Y.-F."/>
            <person name="Zhang X.-L."/>
            <person name="Hao X.-Y."/>
            <person name="Wang M."/>
            <person name="Wang L."/>
            <person name="Wei J.-C."/>
        </authorList>
    </citation>
    <scope>NUCLEOTIDE SEQUENCE [LARGE SCALE GENOMIC DNA]</scope>
    <source>
        <strain evidence="12">Z07020 / HMAS-L-300199</strain>
    </source>
</reference>
<feature type="transmembrane region" description="Helical" evidence="8">
    <location>
        <begin position="38"/>
        <end position="62"/>
    </location>
</feature>
<name>U1GYF5_ENDPU</name>
<dbReference type="InterPro" id="IPR003439">
    <property type="entry name" value="ABC_transporter-like_ATP-bd"/>
</dbReference>
<dbReference type="eggNOG" id="KOG0055">
    <property type="taxonomic scope" value="Eukaryota"/>
</dbReference>
<dbReference type="EMBL" id="KE720649">
    <property type="protein sequence ID" value="ERF77171.1"/>
    <property type="molecule type" value="Genomic_DNA"/>
</dbReference>
<accession>U1GYF5</accession>
<evidence type="ECO:0000259" key="9">
    <source>
        <dbReference type="PROSITE" id="PS50893"/>
    </source>
</evidence>
<dbReference type="Gene3D" id="1.20.1560.10">
    <property type="entry name" value="ABC transporter type 1, transmembrane domain"/>
    <property type="match status" value="2"/>
</dbReference>
<organism evidence="11 12">
    <name type="scientific">Endocarpon pusillum (strain Z07020 / HMAS-L-300199)</name>
    <name type="common">Lichen-forming fungus</name>
    <dbReference type="NCBI Taxonomy" id="1263415"/>
    <lineage>
        <taxon>Eukaryota</taxon>
        <taxon>Fungi</taxon>
        <taxon>Dikarya</taxon>
        <taxon>Ascomycota</taxon>
        <taxon>Pezizomycotina</taxon>
        <taxon>Eurotiomycetes</taxon>
        <taxon>Chaetothyriomycetidae</taxon>
        <taxon>Verrucariales</taxon>
        <taxon>Verrucariaceae</taxon>
        <taxon>Endocarpon</taxon>
    </lineage>
</organism>
<evidence type="ECO:0000256" key="4">
    <source>
        <dbReference type="ARBA" id="ARBA00022840"/>
    </source>
</evidence>
<dbReference type="FunFam" id="3.40.50.300:FF:001471">
    <property type="entry name" value="P-loop containing nucleoside triphosphate hydrolase protein"/>
    <property type="match status" value="1"/>
</dbReference>
<feature type="compositionally biased region" description="Acidic residues" evidence="7">
    <location>
        <begin position="1"/>
        <end position="11"/>
    </location>
</feature>
<protein>
    <recommendedName>
        <fullName evidence="13">ABC a-pheromone efflux pump AtrD</fullName>
    </recommendedName>
</protein>
<dbReference type="Gene3D" id="3.40.50.300">
    <property type="entry name" value="P-loop containing nucleotide triphosphate hydrolases"/>
    <property type="match status" value="2"/>
</dbReference>
<dbReference type="PANTHER" id="PTHR43394:SF15">
    <property type="entry name" value="ALPHA-FACTOR-TRANSPORTING ATPASE"/>
    <property type="match status" value="1"/>
</dbReference>
<feature type="region of interest" description="Disordered" evidence="7">
    <location>
        <begin position="1"/>
        <end position="20"/>
    </location>
</feature>
<dbReference type="InterPro" id="IPR017871">
    <property type="entry name" value="ABC_transporter-like_CS"/>
</dbReference>
<dbReference type="CDD" id="cd18577">
    <property type="entry name" value="ABC_6TM_Pgp_ABCB1_D1_like"/>
    <property type="match status" value="1"/>
</dbReference>
<evidence type="ECO:0000313" key="12">
    <source>
        <dbReference type="Proteomes" id="UP000019373"/>
    </source>
</evidence>
<dbReference type="GO" id="GO:0015421">
    <property type="term" value="F:ABC-type oligopeptide transporter activity"/>
    <property type="evidence" value="ECO:0007669"/>
    <property type="project" value="TreeGrafter"/>
</dbReference>
<dbReference type="Pfam" id="PF00005">
    <property type="entry name" value="ABC_tran"/>
    <property type="match status" value="2"/>
</dbReference>
<dbReference type="Proteomes" id="UP000019373">
    <property type="component" value="Unassembled WGS sequence"/>
</dbReference>
<feature type="domain" description="ABC transmembrane type-1" evidence="10">
    <location>
        <begin position="42"/>
        <end position="334"/>
    </location>
</feature>
<dbReference type="SMART" id="SM00382">
    <property type="entry name" value="AAA"/>
    <property type="match status" value="2"/>
</dbReference>
<feature type="domain" description="ABC transporter" evidence="9">
    <location>
        <begin position="1156"/>
        <end position="1436"/>
    </location>
</feature>
<evidence type="ECO:0000256" key="5">
    <source>
        <dbReference type="ARBA" id="ARBA00022989"/>
    </source>
</evidence>
<gene>
    <name evidence="11" type="ORF">EPUS_06451</name>
</gene>
<keyword evidence="2 8" id="KW-0812">Transmembrane</keyword>
<evidence type="ECO:0000313" key="11">
    <source>
        <dbReference type="EMBL" id="ERF77171.1"/>
    </source>
</evidence>
<dbReference type="InterPro" id="IPR036640">
    <property type="entry name" value="ABC1_TM_sf"/>
</dbReference>
<dbReference type="PROSITE" id="PS50893">
    <property type="entry name" value="ABC_TRANSPORTER_2"/>
    <property type="match status" value="2"/>
</dbReference>
<dbReference type="GO" id="GO:0016887">
    <property type="term" value="F:ATP hydrolysis activity"/>
    <property type="evidence" value="ECO:0007669"/>
    <property type="project" value="InterPro"/>
</dbReference>
<feature type="domain" description="ABC transmembrane type-1" evidence="10">
    <location>
        <begin position="831"/>
        <end position="1116"/>
    </location>
</feature>
<dbReference type="GO" id="GO:0090374">
    <property type="term" value="P:oligopeptide export from mitochondrion"/>
    <property type="evidence" value="ECO:0007669"/>
    <property type="project" value="TreeGrafter"/>
</dbReference>
<evidence type="ECO:0000256" key="1">
    <source>
        <dbReference type="ARBA" id="ARBA00004141"/>
    </source>
</evidence>
<dbReference type="InterPro" id="IPR003593">
    <property type="entry name" value="AAA+_ATPase"/>
</dbReference>
<keyword evidence="5 8" id="KW-1133">Transmembrane helix</keyword>